<dbReference type="Proteomes" id="UP000002624">
    <property type="component" value="Unassembled WGS sequence"/>
</dbReference>
<evidence type="ECO:0000313" key="2">
    <source>
        <dbReference type="Proteomes" id="UP000002624"/>
    </source>
</evidence>
<gene>
    <name evidence="1" type="ORF">HCDG_05299</name>
</gene>
<dbReference type="AlphaFoldDB" id="C6HFV9"/>
<reference evidence="2" key="1">
    <citation type="submission" date="2009-05" db="EMBL/GenBank/DDBJ databases">
        <title>The genome sequence of Ajellomyces capsulatus strain H143.</title>
        <authorList>
            <person name="Champion M."/>
            <person name="Cuomo C.A."/>
            <person name="Ma L.-J."/>
            <person name="Henn M.R."/>
            <person name="Sil A."/>
            <person name="Goldman B."/>
            <person name="Young S.K."/>
            <person name="Kodira C.D."/>
            <person name="Zeng Q."/>
            <person name="Koehrsen M."/>
            <person name="Alvarado L."/>
            <person name="Berlin A.M."/>
            <person name="Borenstein D."/>
            <person name="Chen Z."/>
            <person name="Engels R."/>
            <person name="Freedman E."/>
            <person name="Gellesch M."/>
            <person name="Goldberg J."/>
            <person name="Griggs A."/>
            <person name="Gujja S."/>
            <person name="Heiman D.I."/>
            <person name="Hepburn T.A."/>
            <person name="Howarth C."/>
            <person name="Jen D."/>
            <person name="Larson L."/>
            <person name="Lewis B."/>
            <person name="Mehta T."/>
            <person name="Park D."/>
            <person name="Pearson M."/>
            <person name="Roberts A."/>
            <person name="Saif S."/>
            <person name="Shea T.D."/>
            <person name="Shenoy N."/>
            <person name="Sisk P."/>
            <person name="Stolte C."/>
            <person name="Sykes S."/>
            <person name="Walk T."/>
            <person name="White J."/>
            <person name="Yandava C."/>
            <person name="Klein B."/>
            <person name="McEwen J.G."/>
            <person name="Puccia R."/>
            <person name="Goldman G.H."/>
            <person name="Felipe M.S."/>
            <person name="Nino-Vega G."/>
            <person name="San-Blas G."/>
            <person name="Taylor J.W."/>
            <person name="Mendoza L."/>
            <person name="Galagan J.E."/>
            <person name="Nusbaum C."/>
            <person name="Birren B.W."/>
        </authorList>
    </citation>
    <scope>NUCLEOTIDE SEQUENCE [LARGE SCALE GENOMIC DNA]</scope>
    <source>
        <strain evidence="2">H143</strain>
    </source>
</reference>
<evidence type="ECO:0000313" key="1">
    <source>
        <dbReference type="EMBL" id="EER40710.1"/>
    </source>
</evidence>
<accession>C6HFV9</accession>
<dbReference type="VEuPathDB" id="FungiDB:HCDG_05299"/>
<dbReference type="EMBL" id="GG692425">
    <property type="protein sequence ID" value="EER40710.1"/>
    <property type="molecule type" value="Genomic_DNA"/>
</dbReference>
<name>C6HFV9_AJECH</name>
<protein>
    <submittedName>
        <fullName evidence="1">Uncharacterized protein</fullName>
    </submittedName>
</protein>
<proteinExistence type="predicted"/>
<sequence>MSRPNPAQRNLSLTEELERLEQSITLTLQAVLTELSPQAFSQLLNNMLNSREKYGRGRRWVILAHNP</sequence>
<dbReference type="HOGENOM" id="CLU_2811791_0_0_1"/>
<organism evidence="1 2">
    <name type="scientific">Ajellomyces capsulatus (strain H143)</name>
    <name type="common">Darling's disease fungus</name>
    <name type="synonym">Histoplasma capsulatum</name>
    <dbReference type="NCBI Taxonomy" id="544712"/>
    <lineage>
        <taxon>Eukaryota</taxon>
        <taxon>Fungi</taxon>
        <taxon>Dikarya</taxon>
        <taxon>Ascomycota</taxon>
        <taxon>Pezizomycotina</taxon>
        <taxon>Eurotiomycetes</taxon>
        <taxon>Eurotiomycetidae</taxon>
        <taxon>Onygenales</taxon>
        <taxon>Ajellomycetaceae</taxon>
        <taxon>Histoplasma</taxon>
    </lineage>
</organism>